<dbReference type="OrthoDB" id="6132182at2759"/>
<evidence type="ECO:0000313" key="2">
    <source>
        <dbReference type="Proteomes" id="UP001085076"/>
    </source>
</evidence>
<proteinExistence type="predicted"/>
<dbReference type="InterPro" id="IPR008922">
    <property type="entry name" value="Di-copper_centre_dom_sf"/>
</dbReference>
<organism evidence="1 2">
    <name type="scientific">Dioscorea zingiberensis</name>
    <dbReference type="NCBI Taxonomy" id="325984"/>
    <lineage>
        <taxon>Eukaryota</taxon>
        <taxon>Viridiplantae</taxon>
        <taxon>Streptophyta</taxon>
        <taxon>Embryophyta</taxon>
        <taxon>Tracheophyta</taxon>
        <taxon>Spermatophyta</taxon>
        <taxon>Magnoliopsida</taxon>
        <taxon>Liliopsida</taxon>
        <taxon>Dioscoreales</taxon>
        <taxon>Dioscoreaceae</taxon>
        <taxon>Dioscorea</taxon>
    </lineage>
</organism>
<dbReference type="Proteomes" id="UP001085076">
    <property type="component" value="Miscellaneous, Linkage group lg03"/>
</dbReference>
<dbReference type="EMBL" id="JAGGNH010000003">
    <property type="protein sequence ID" value="KAJ0978895.1"/>
    <property type="molecule type" value="Genomic_DNA"/>
</dbReference>
<comment type="caution">
    <text evidence="1">The sequence shown here is derived from an EMBL/GenBank/DDBJ whole genome shotgun (WGS) entry which is preliminary data.</text>
</comment>
<dbReference type="SUPFAM" id="SSF48056">
    <property type="entry name" value="Di-copper centre-containing domain"/>
    <property type="match status" value="1"/>
</dbReference>
<sequence length="152" mass="17369">MGDESFQLPYWNFDNKEGMEIGVEGDEVVMEMRKIFKEGLPQLFMRDPVRAREVASMSISIVQLEPIHNAFHQLVGRKEITHTEKESFSTAGPDMMHYGMHANVYKLWDFCTLKELSSTIMIGWIRTSSSTMKPLVLSAPLCIFISSVYVSI</sequence>
<evidence type="ECO:0000313" key="1">
    <source>
        <dbReference type="EMBL" id="KAJ0978895.1"/>
    </source>
</evidence>
<accession>A0A9D5CV29</accession>
<keyword evidence="2" id="KW-1185">Reference proteome</keyword>
<reference evidence="1" key="2">
    <citation type="journal article" date="2022" name="Hortic Res">
        <title>The genome of Dioscorea zingiberensis sheds light on the biosynthesis, origin and evolution of the medicinally important diosgenin saponins.</title>
        <authorList>
            <person name="Li Y."/>
            <person name="Tan C."/>
            <person name="Li Z."/>
            <person name="Guo J."/>
            <person name="Li S."/>
            <person name="Chen X."/>
            <person name="Wang C."/>
            <person name="Dai X."/>
            <person name="Yang H."/>
            <person name="Song W."/>
            <person name="Hou L."/>
            <person name="Xu J."/>
            <person name="Tong Z."/>
            <person name="Xu A."/>
            <person name="Yuan X."/>
            <person name="Wang W."/>
            <person name="Yang Q."/>
            <person name="Chen L."/>
            <person name="Sun Z."/>
            <person name="Wang K."/>
            <person name="Pan B."/>
            <person name="Chen J."/>
            <person name="Bao Y."/>
            <person name="Liu F."/>
            <person name="Qi X."/>
            <person name="Gang D.R."/>
            <person name="Wen J."/>
            <person name="Li J."/>
        </authorList>
    </citation>
    <scope>NUCLEOTIDE SEQUENCE</scope>
    <source>
        <strain evidence="1">Dzin_1.0</strain>
    </source>
</reference>
<reference evidence="1" key="1">
    <citation type="submission" date="2021-03" db="EMBL/GenBank/DDBJ databases">
        <authorList>
            <person name="Li Z."/>
            <person name="Yang C."/>
        </authorList>
    </citation>
    <scope>NUCLEOTIDE SEQUENCE</scope>
    <source>
        <strain evidence="1">Dzin_1.0</strain>
        <tissue evidence="1">Leaf</tissue>
    </source>
</reference>
<protein>
    <submittedName>
        <fullName evidence="1">Uncharacterized protein</fullName>
    </submittedName>
</protein>
<dbReference type="AlphaFoldDB" id="A0A9D5CV29"/>
<name>A0A9D5CV29_9LILI</name>
<gene>
    <name evidence="1" type="ORF">J5N97_014369</name>
</gene>